<evidence type="ECO:0000313" key="2">
    <source>
        <dbReference type="Proteomes" id="UP000183924"/>
    </source>
</evidence>
<dbReference type="STRING" id="1225476.A1D18_04620"/>
<reference evidence="1 2" key="1">
    <citation type="submission" date="2016-03" db="EMBL/GenBank/DDBJ databases">
        <title>Comparative genomics of Rickettsiella.</title>
        <authorList>
            <person name="Chandler C."/>
            <person name="Wang Y."/>
        </authorList>
    </citation>
    <scope>NUCLEOTIDE SEQUENCE [LARGE SCALE GENOMIC DNA]</scope>
    <source>
        <strain evidence="1 2">RCFS May 2013</strain>
    </source>
</reference>
<evidence type="ECO:0008006" key="3">
    <source>
        <dbReference type="Google" id="ProtNLM"/>
    </source>
</evidence>
<sequence>MTVLFFLFITSLMTVSILSHSYLELGISRNLLIASQQFQAAEAGLKLTESWLKSRSTPIFALHKRFNYAGFQISSELRRHRTSYCINQSQAYIYDVIVQAKQTTSGALSLQTTYAIKTKNLCQSGDLALTKTGRSSWRELNSLS</sequence>
<proteinExistence type="predicted"/>
<comment type="caution">
    <text evidence="1">The sequence shown here is derived from an EMBL/GenBank/DDBJ whole genome shotgun (WGS) entry which is preliminary data.</text>
</comment>
<accession>A0A1J8P5A7</accession>
<dbReference type="EMBL" id="LUKY01000033">
    <property type="protein sequence ID" value="OIZ94147.1"/>
    <property type="molecule type" value="Genomic_DNA"/>
</dbReference>
<protein>
    <recommendedName>
        <fullName evidence="3">Type 4 fimbrial biogenesis protein PilX N-terminal domain-containing protein</fullName>
    </recommendedName>
</protein>
<evidence type="ECO:0000313" key="1">
    <source>
        <dbReference type="EMBL" id="OIZ94147.1"/>
    </source>
</evidence>
<dbReference type="AlphaFoldDB" id="A0A1J8P5A7"/>
<organism evidence="1 2">
    <name type="scientific">Candidatus Rickettsiella isopodorum</name>
    <dbReference type="NCBI Taxonomy" id="1225476"/>
    <lineage>
        <taxon>Bacteria</taxon>
        <taxon>Pseudomonadati</taxon>
        <taxon>Pseudomonadota</taxon>
        <taxon>Gammaproteobacteria</taxon>
        <taxon>Legionellales</taxon>
        <taxon>Coxiellaceae</taxon>
        <taxon>Rickettsiella</taxon>
    </lineage>
</organism>
<gene>
    <name evidence="1" type="ORF">A1D18_04620</name>
</gene>
<keyword evidence="2" id="KW-1185">Reference proteome</keyword>
<name>A0A1J8P5A7_9COXI</name>
<dbReference type="Proteomes" id="UP000183924">
    <property type="component" value="Unassembled WGS sequence"/>
</dbReference>